<protein>
    <recommendedName>
        <fullName evidence="5">PNPLA domain-containing protein</fullName>
    </recommendedName>
</protein>
<proteinExistence type="predicted"/>
<keyword evidence="3 4" id="KW-0443">Lipid metabolism</keyword>
<dbReference type="OrthoDB" id="630895at2759"/>
<feature type="active site" description="Proton acceptor" evidence="4">
    <location>
        <position position="439"/>
    </location>
</feature>
<feature type="domain" description="PNPLA" evidence="5">
    <location>
        <begin position="258"/>
        <end position="452"/>
    </location>
</feature>
<gene>
    <name evidence="6" type="ORF">ILUMI_05618</name>
</gene>
<evidence type="ECO:0000259" key="5">
    <source>
        <dbReference type="PROSITE" id="PS51635"/>
    </source>
</evidence>
<comment type="caution">
    <text evidence="6">The sequence shown here is derived from an EMBL/GenBank/DDBJ whole genome shotgun (WGS) entry which is preliminary data.</text>
</comment>
<dbReference type="GO" id="GO:0047499">
    <property type="term" value="F:calcium-independent phospholipase A2 activity"/>
    <property type="evidence" value="ECO:0007669"/>
    <property type="project" value="TreeGrafter"/>
</dbReference>
<accession>A0A8K0DBY4</accession>
<dbReference type="Proteomes" id="UP000801492">
    <property type="component" value="Unassembled WGS sequence"/>
</dbReference>
<feature type="short sequence motif" description="DGA/G" evidence="4">
    <location>
        <begin position="439"/>
        <end position="441"/>
    </location>
</feature>
<feature type="short sequence motif" description="GXGXXG" evidence="4">
    <location>
        <begin position="262"/>
        <end position="267"/>
    </location>
</feature>
<feature type="active site" description="Nucleophile" evidence="4">
    <location>
        <position position="296"/>
    </location>
</feature>
<dbReference type="PROSITE" id="PS51635">
    <property type="entry name" value="PNPLA"/>
    <property type="match status" value="1"/>
</dbReference>
<evidence type="ECO:0000313" key="6">
    <source>
        <dbReference type="EMBL" id="KAF2900576.1"/>
    </source>
</evidence>
<evidence type="ECO:0000256" key="1">
    <source>
        <dbReference type="ARBA" id="ARBA00022801"/>
    </source>
</evidence>
<keyword evidence="1 4" id="KW-0378">Hydrolase</keyword>
<dbReference type="InterPro" id="IPR002641">
    <property type="entry name" value="PNPLA_dom"/>
</dbReference>
<dbReference type="GO" id="GO:0016020">
    <property type="term" value="C:membrane"/>
    <property type="evidence" value="ECO:0007669"/>
    <property type="project" value="TreeGrafter"/>
</dbReference>
<dbReference type="Pfam" id="PF01734">
    <property type="entry name" value="Patatin"/>
    <property type="match status" value="1"/>
</dbReference>
<dbReference type="EMBL" id="VTPC01002111">
    <property type="protein sequence ID" value="KAF2900576.1"/>
    <property type="molecule type" value="Genomic_DNA"/>
</dbReference>
<evidence type="ECO:0000313" key="7">
    <source>
        <dbReference type="Proteomes" id="UP000801492"/>
    </source>
</evidence>
<evidence type="ECO:0000256" key="3">
    <source>
        <dbReference type="ARBA" id="ARBA00023098"/>
    </source>
</evidence>
<dbReference type="InterPro" id="IPR045217">
    <property type="entry name" value="PNPLA8-like"/>
</dbReference>
<keyword evidence="7" id="KW-1185">Reference proteome</keyword>
<keyword evidence="2 4" id="KW-0442">Lipid degradation</keyword>
<reference evidence="6" key="1">
    <citation type="submission" date="2019-08" db="EMBL/GenBank/DDBJ databases">
        <title>The genome of the North American firefly Photinus pyralis.</title>
        <authorList>
            <consortium name="Photinus pyralis genome working group"/>
            <person name="Fallon T.R."/>
            <person name="Sander Lower S.E."/>
            <person name="Weng J.-K."/>
        </authorList>
    </citation>
    <scope>NUCLEOTIDE SEQUENCE</scope>
    <source>
        <strain evidence="6">TRF0915ILg1</strain>
        <tissue evidence="6">Whole body</tissue>
    </source>
</reference>
<organism evidence="6 7">
    <name type="scientific">Ignelater luminosus</name>
    <name type="common">Cucubano</name>
    <name type="synonym">Pyrophorus luminosus</name>
    <dbReference type="NCBI Taxonomy" id="2038154"/>
    <lineage>
        <taxon>Eukaryota</taxon>
        <taxon>Metazoa</taxon>
        <taxon>Ecdysozoa</taxon>
        <taxon>Arthropoda</taxon>
        <taxon>Hexapoda</taxon>
        <taxon>Insecta</taxon>
        <taxon>Pterygota</taxon>
        <taxon>Neoptera</taxon>
        <taxon>Endopterygota</taxon>
        <taxon>Coleoptera</taxon>
        <taxon>Polyphaga</taxon>
        <taxon>Elateriformia</taxon>
        <taxon>Elateroidea</taxon>
        <taxon>Elateridae</taxon>
        <taxon>Agrypninae</taxon>
        <taxon>Pyrophorini</taxon>
        <taxon>Ignelater</taxon>
    </lineage>
</organism>
<dbReference type="GO" id="GO:0019369">
    <property type="term" value="P:arachidonate metabolic process"/>
    <property type="evidence" value="ECO:0007669"/>
    <property type="project" value="TreeGrafter"/>
</dbReference>
<dbReference type="Gene3D" id="3.40.1090.10">
    <property type="entry name" value="Cytosolic phospholipase A2 catalytic domain"/>
    <property type="match status" value="1"/>
</dbReference>
<dbReference type="GO" id="GO:0016042">
    <property type="term" value="P:lipid catabolic process"/>
    <property type="evidence" value="ECO:0007669"/>
    <property type="project" value="UniProtKB-UniRule"/>
</dbReference>
<dbReference type="SUPFAM" id="SSF52151">
    <property type="entry name" value="FabD/lysophospholipase-like"/>
    <property type="match status" value="1"/>
</dbReference>
<feature type="short sequence motif" description="GXSXG" evidence="4">
    <location>
        <begin position="294"/>
        <end position="298"/>
    </location>
</feature>
<dbReference type="AlphaFoldDB" id="A0A8K0DBY4"/>
<name>A0A8K0DBY4_IGNLU</name>
<sequence length="595" mass="67474">MKISMSLSKNIRHYRRCATITLRHYHSEGSNAVNSRKMQTRVMSLTQWKLLNQLKEYFYKFSQDKKFQNAVNKEIAQLLQKLQPSVYASEGVRFYDANANVRQSKSNDTSETKVEAQVENKVEHKEQSSGAYVFPNVLTGLKIKISPKEEEIKAVIPKWKNSTAVVSKSAILSRTSHVLSSMIAAESNESKLKRIEGLLEHIEQFPEVRSHVVKEGAIRLLLRVRQQTDDPDVHAVVNEAFAVLGYCNPLPGQGIRILSIDGGGIRGLLVIEMLRKLEELTNKKIHEMFDYVCGVSTGAIIACLIGVHQQDLDSIAQHYKEISTKVFNQSALWGTSSLVWSHSYYDTALWEKMLKEYLGEEVLIKTSRNPKCPKLAAISAIVNQSHVSAYVFRNYSLPWRVQSQYMGGHNHKVWEAVRASAAAPTYFEECKLGNLLHQDGGILVNNPTAVAIHEAKLLWPNYPIQCVVSFGTGRTVPSHLEMVNEQTSNSSSWKNKFLKILDSATDTEGVHTMLNDLLPGNVYFRFNPYLTEMLNMAEIDPKKLEQLQRDALMYLRRNEDKFQEAAKVLCQMKGPTQKALDWINLKRDVVGFTIK</sequence>
<evidence type="ECO:0000256" key="4">
    <source>
        <dbReference type="PROSITE-ProRule" id="PRU01161"/>
    </source>
</evidence>
<evidence type="ECO:0000256" key="2">
    <source>
        <dbReference type="ARBA" id="ARBA00022963"/>
    </source>
</evidence>
<dbReference type="PANTHER" id="PTHR24185:SF1">
    <property type="entry name" value="CALCIUM-INDEPENDENT PHOSPHOLIPASE A2-GAMMA"/>
    <property type="match status" value="1"/>
</dbReference>
<dbReference type="CDD" id="cd07211">
    <property type="entry name" value="Pat_PNPLA8"/>
    <property type="match status" value="1"/>
</dbReference>
<dbReference type="InterPro" id="IPR016035">
    <property type="entry name" value="Acyl_Trfase/lysoPLipase"/>
</dbReference>
<dbReference type="PANTHER" id="PTHR24185">
    <property type="entry name" value="CALCIUM-INDEPENDENT PHOSPHOLIPASE A2-GAMMA"/>
    <property type="match status" value="1"/>
</dbReference>